<evidence type="ECO:0000313" key="1">
    <source>
        <dbReference type="EMBL" id="MBP3959583.1"/>
    </source>
</evidence>
<comment type="caution">
    <text evidence="1">The sequence shown here is derived from an EMBL/GenBank/DDBJ whole genome shotgun (WGS) entry which is preliminary data.</text>
</comment>
<sequence length="110" mass="11903">MFQHVGDPRTVRDEGELAYLSARASGEREVAATVARSLFKSGRAAPAGSKSALTLEMERLSAECRALTGEAQRESIAQTLRFAGRRPARSAEPEMICSFCGECEIEGCFC</sequence>
<organism evidence="1 2">
    <name type="scientific">Gemmata palustris</name>
    <dbReference type="NCBI Taxonomy" id="2822762"/>
    <lineage>
        <taxon>Bacteria</taxon>
        <taxon>Pseudomonadati</taxon>
        <taxon>Planctomycetota</taxon>
        <taxon>Planctomycetia</taxon>
        <taxon>Gemmatales</taxon>
        <taxon>Gemmataceae</taxon>
        <taxon>Gemmata</taxon>
    </lineage>
</organism>
<reference evidence="1 2" key="1">
    <citation type="submission" date="2021-04" db="EMBL/GenBank/DDBJ databases">
        <authorList>
            <person name="Ivanova A."/>
        </authorList>
    </citation>
    <scope>NUCLEOTIDE SEQUENCE [LARGE SCALE GENOMIC DNA]</scope>
    <source>
        <strain evidence="1 2">G18</strain>
    </source>
</reference>
<dbReference type="Proteomes" id="UP000676565">
    <property type="component" value="Unassembled WGS sequence"/>
</dbReference>
<dbReference type="RefSeq" id="WP_210660285.1">
    <property type="nucleotide sequence ID" value="NZ_JAGKQQ010000001.1"/>
</dbReference>
<gene>
    <name evidence="1" type="ORF">J8F10_30430</name>
</gene>
<accession>A0ABS5C0Z8</accession>
<proteinExistence type="predicted"/>
<name>A0ABS5C0Z8_9BACT</name>
<keyword evidence="2" id="KW-1185">Reference proteome</keyword>
<evidence type="ECO:0000313" key="2">
    <source>
        <dbReference type="Proteomes" id="UP000676565"/>
    </source>
</evidence>
<dbReference type="EMBL" id="JAGKQQ010000001">
    <property type="protein sequence ID" value="MBP3959583.1"/>
    <property type="molecule type" value="Genomic_DNA"/>
</dbReference>
<protein>
    <submittedName>
        <fullName evidence="1">Uncharacterized protein</fullName>
    </submittedName>
</protein>